<dbReference type="SMART" id="SM00304">
    <property type="entry name" value="HAMP"/>
    <property type="match status" value="1"/>
</dbReference>
<dbReference type="InterPro" id="IPR036890">
    <property type="entry name" value="HATPase_C_sf"/>
</dbReference>
<sequence>MGLLIGLILRVLGVVLLCLACATAWVVAEVHQGIREETAASADRVVREAQELAWRELTWRGSAGRSAKYAFPDWRSSHTLRFISPGNCVALTWEGEATLQQCSGLETAGRPAPAWFETLYREAFGVIPPIRRAVILNRREAGIVVTTPDRGAAVRQVWRQVRVLMAAAAAMAGGIAILATFVIGIALQPARVITRGLGKMERGDHSTRLPPFRAGEFDRIARAVNALSERLQHTTAERTALTRRLFAVQEEERRALARELHDEFGQCLTATGALASAIEAEAGERSELRDDARSISRITRHMMGTLKGALARLRPPDLEEFGLEHSLRRLVSTWEGRSAKPAAFSLSFAGDFSTLSAPVALSIYRIVQECLTNAVRHGKPTQVNVSLVRTPDMVTLGIVDDGGGDAALVETGSGHGVLGIRERIGALGGTLAIVPAQGGVRIEATIPCPSEADHSSPRNDRKIPPGMKLEGLAA</sequence>
<dbReference type="InterPro" id="IPR003660">
    <property type="entry name" value="HAMP_dom"/>
</dbReference>
<keyword evidence="3" id="KW-0808">Transferase</keyword>
<dbReference type="Proteomes" id="UP001597176">
    <property type="component" value="Unassembled WGS sequence"/>
</dbReference>
<evidence type="ECO:0000313" key="9">
    <source>
        <dbReference type="EMBL" id="MFD1300262.1"/>
    </source>
</evidence>
<feature type="transmembrane region" description="Helical" evidence="7">
    <location>
        <begin position="163"/>
        <end position="187"/>
    </location>
</feature>
<dbReference type="RefSeq" id="WP_056455038.1">
    <property type="nucleotide sequence ID" value="NZ_JBHTND010000002.1"/>
</dbReference>
<evidence type="ECO:0000256" key="1">
    <source>
        <dbReference type="ARBA" id="ARBA00004370"/>
    </source>
</evidence>
<keyword evidence="10" id="KW-1185">Reference proteome</keyword>
<gene>
    <name evidence="9" type="ORF">ACFQ4G_01515</name>
</gene>
<evidence type="ECO:0000256" key="7">
    <source>
        <dbReference type="SAM" id="Phobius"/>
    </source>
</evidence>
<keyword evidence="5" id="KW-0902">Two-component regulatory system</keyword>
<dbReference type="InterPro" id="IPR011712">
    <property type="entry name" value="Sig_transdc_His_kin_sub3_dim/P"/>
</dbReference>
<evidence type="ECO:0000313" key="10">
    <source>
        <dbReference type="Proteomes" id="UP001597176"/>
    </source>
</evidence>
<dbReference type="Gene3D" id="6.10.340.10">
    <property type="match status" value="1"/>
</dbReference>
<feature type="region of interest" description="Disordered" evidence="6">
    <location>
        <begin position="448"/>
        <end position="474"/>
    </location>
</feature>
<evidence type="ECO:0000256" key="3">
    <source>
        <dbReference type="ARBA" id="ARBA00022679"/>
    </source>
</evidence>
<accession>A0ABW3WSK8</accession>
<dbReference type="EMBL" id="JBHTND010000002">
    <property type="protein sequence ID" value="MFD1300262.1"/>
    <property type="molecule type" value="Genomic_DNA"/>
</dbReference>
<dbReference type="PANTHER" id="PTHR24421">
    <property type="entry name" value="NITRATE/NITRITE SENSOR PROTEIN NARX-RELATED"/>
    <property type="match status" value="1"/>
</dbReference>
<evidence type="ECO:0000256" key="5">
    <source>
        <dbReference type="ARBA" id="ARBA00023012"/>
    </source>
</evidence>
<comment type="caution">
    <text evidence="9">The sequence shown here is derived from an EMBL/GenBank/DDBJ whole genome shotgun (WGS) entry which is preliminary data.</text>
</comment>
<dbReference type="GO" id="GO:0016301">
    <property type="term" value="F:kinase activity"/>
    <property type="evidence" value="ECO:0007669"/>
    <property type="project" value="UniProtKB-KW"/>
</dbReference>
<dbReference type="PROSITE" id="PS50885">
    <property type="entry name" value="HAMP"/>
    <property type="match status" value="1"/>
</dbReference>
<evidence type="ECO:0000256" key="6">
    <source>
        <dbReference type="SAM" id="MobiDB-lite"/>
    </source>
</evidence>
<proteinExistence type="predicted"/>
<dbReference type="CDD" id="cd06225">
    <property type="entry name" value="HAMP"/>
    <property type="match status" value="1"/>
</dbReference>
<organism evidence="9 10">
    <name type="scientific">Methylobacterium marchantiae</name>
    <dbReference type="NCBI Taxonomy" id="600331"/>
    <lineage>
        <taxon>Bacteria</taxon>
        <taxon>Pseudomonadati</taxon>
        <taxon>Pseudomonadota</taxon>
        <taxon>Alphaproteobacteria</taxon>
        <taxon>Hyphomicrobiales</taxon>
        <taxon>Methylobacteriaceae</taxon>
        <taxon>Methylobacterium</taxon>
    </lineage>
</organism>
<dbReference type="InterPro" id="IPR003594">
    <property type="entry name" value="HATPase_dom"/>
</dbReference>
<evidence type="ECO:0000256" key="4">
    <source>
        <dbReference type="ARBA" id="ARBA00022777"/>
    </source>
</evidence>
<evidence type="ECO:0000256" key="2">
    <source>
        <dbReference type="ARBA" id="ARBA00022553"/>
    </source>
</evidence>
<evidence type="ECO:0000259" key="8">
    <source>
        <dbReference type="PROSITE" id="PS50885"/>
    </source>
</evidence>
<name>A0ABW3WSK8_9HYPH</name>
<feature type="domain" description="HAMP" evidence="8">
    <location>
        <begin position="184"/>
        <end position="236"/>
    </location>
</feature>
<dbReference type="Pfam" id="PF00672">
    <property type="entry name" value="HAMP"/>
    <property type="match status" value="1"/>
</dbReference>
<keyword evidence="2" id="KW-0597">Phosphoprotein</keyword>
<dbReference type="SUPFAM" id="SSF55874">
    <property type="entry name" value="ATPase domain of HSP90 chaperone/DNA topoisomerase II/histidine kinase"/>
    <property type="match status" value="1"/>
</dbReference>
<keyword evidence="7" id="KW-0812">Transmembrane</keyword>
<keyword evidence="7" id="KW-0472">Membrane</keyword>
<keyword evidence="4 9" id="KW-0418">Kinase</keyword>
<dbReference type="Pfam" id="PF02518">
    <property type="entry name" value="HATPase_c"/>
    <property type="match status" value="1"/>
</dbReference>
<dbReference type="PANTHER" id="PTHR24421:SF58">
    <property type="entry name" value="SIGNAL TRANSDUCTION HISTIDINE-PROTEIN KINASE_PHOSPHATASE UHPB"/>
    <property type="match status" value="1"/>
</dbReference>
<dbReference type="Gene3D" id="3.30.565.10">
    <property type="entry name" value="Histidine kinase-like ATPase, C-terminal domain"/>
    <property type="match status" value="1"/>
</dbReference>
<dbReference type="InterPro" id="IPR050482">
    <property type="entry name" value="Sensor_HK_TwoCompSys"/>
</dbReference>
<comment type="subcellular location">
    <subcellularLocation>
        <location evidence="1">Membrane</location>
    </subcellularLocation>
</comment>
<dbReference type="Pfam" id="PF07730">
    <property type="entry name" value="HisKA_3"/>
    <property type="match status" value="1"/>
</dbReference>
<protein>
    <submittedName>
        <fullName evidence="9">Histidine kinase</fullName>
    </submittedName>
</protein>
<keyword evidence="7" id="KW-1133">Transmembrane helix</keyword>
<reference evidence="10" key="1">
    <citation type="journal article" date="2019" name="Int. J. Syst. Evol. Microbiol.">
        <title>The Global Catalogue of Microorganisms (GCM) 10K type strain sequencing project: providing services to taxonomists for standard genome sequencing and annotation.</title>
        <authorList>
            <consortium name="The Broad Institute Genomics Platform"/>
            <consortium name="The Broad Institute Genome Sequencing Center for Infectious Disease"/>
            <person name="Wu L."/>
            <person name="Ma J."/>
        </authorList>
    </citation>
    <scope>NUCLEOTIDE SEQUENCE [LARGE SCALE GENOMIC DNA]</scope>
    <source>
        <strain evidence="10">CCUG 56108</strain>
    </source>
</reference>
<feature type="compositionally biased region" description="Basic and acidic residues" evidence="6">
    <location>
        <begin position="451"/>
        <end position="463"/>
    </location>
</feature>
<dbReference type="Gene3D" id="1.20.5.1930">
    <property type="match status" value="1"/>
</dbReference>
<dbReference type="CDD" id="cd16917">
    <property type="entry name" value="HATPase_UhpB-NarQ-NarX-like"/>
    <property type="match status" value="1"/>
</dbReference>